<evidence type="ECO:0000313" key="3">
    <source>
        <dbReference type="EMBL" id="PIW34069.1"/>
    </source>
</evidence>
<dbReference type="InterPro" id="IPR051199">
    <property type="entry name" value="LPS_LOS_Heptosyltrfase"/>
</dbReference>
<protein>
    <recommendedName>
        <fullName evidence="5">Glycosyltransferase family 9 protein</fullName>
    </recommendedName>
</protein>
<name>A0A2M7H027_9BACT</name>
<dbReference type="Pfam" id="PF01075">
    <property type="entry name" value="Glyco_transf_9"/>
    <property type="match status" value="1"/>
</dbReference>
<dbReference type="AlphaFoldDB" id="A0A2M7H027"/>
<dbReference type="GO" id="GO:0005829">
    <property type="term" value="C:cytosol"/>
    <property type="evidence" value="ECO:0007669"/>
    <property type="project" value="TreeGrafter"/>
</dbReference>
<dbReference type="PANTHER" id="PTHR30160">
    <property type="entry name" value="TETRAACYLDISACCHARIDE 4'-KINASE-RELATED"/>
    <property type="match status" value="1"/>
</dbReference>
<dbReference type="InterPro" id="IPR002201">
    <property type="entry name" value="Glyco_trans_9"/>
</dbReference>
<dbReference type="GO" id="GO:0008713">
    <property type="term" value="F:ADP-heptose-lipopolysaccharide heptosyltransferase activity"/>
    <property type="evidence" value="ECO:0007669"/>
    <property type="project" value="TreeGrafter"/>
</dbReference>
<evidence type="ECO:0000313" key="4">
    <source>
        <dbReference type="Proteomes" id="UP000230025"/>
    </source>
</evidence>
<evidence type="ECO:0008006" key="5">
    <source>
        <dbReference type="Google" id="ProtNLM"/>
    </source>
</evidence>
<evidence type="ECO:0000256" key="2">
    <source>
        <dbReference type="ARBA" id="ARBA00022679"/>
    </source>
</evidence>
<dbReference type="EMBL" id="PFFY01000057">
    <property type="protein sequence ID" value="PIW34069.1"/>
    <property type="molecule type" value="Genomic_DNA"/>
</dbReference>
<gene>
    <name evidence="3" type="ORF">COW28_01215</name>
</gene>
<organism evidence="3 4">
    <name type="scientific">bacterium (Candidatus Ratteibacteria) CG15_BIG_FIL_POST_REV_8_21_14_020_41_12</name>
    <dbReference type="NCBI Taxonomy" id="2014291"/>
    <lineage>
        <taxon>Bacteria</taxon>
        <taxon>Candidatus Ratteibacteria</taxon>
    </lineage>
</organism>
<dbReference type="GO" id="GO:0009244">
    <property type="term" value="P:lipopolysaccharide core region biosynthetic process"/>
    <property type="evidence" value="ECO:0007669"/>
    <property type="project" value="TreeGrafter"/>
</dbReference>
<comment type="caution">
    <text evidence="3">The sequence shown here is derived from an EMBL/GenBank/DDBJ whole genome shotgun (WGS) entry which is preliminary data.</text>
</comment>
<dbReference type="SUPFAM" id="SSF53756">
    <property type="entry name" value="UDP-Glycosyltransferase/glycogen phosphorylase"/>
    <property type="match status" value="1"/>
</dbReference>
<keyword evidence="1" id="KW-0328">Glycosyltransferase</keyword>
<proteinExistence type="predicted"/>
<accession>A0A2M7H027</accession>
<dbReference type="Gene3D" id="3.40.50.2000">
    <property type="entry name" value="Glycogen Phosphorylase B"/>
    <property type="match status" value="2"/>
</dbReference>
<reference evidence="4" key="1">
    <citation type="submission" date="2017-09" db="EMBL/GenBank/DDBJ databases">
        <title>Depth-based differentiation of microbial function through sediment-hosted aquifers and enrichment of novel symbionts in the deep terrestrial subsurface.</title>
        <authorList>
            <person name="Probst A.J."/>
            <person name="Ladd B."/>
            <person name="Jarett J.K."/>
            <person name="Geller-Mcgrath D.E."/>
            <person name="Sieber C.M.K."/>
            <person name="Emerson J.B."/>
            <person name="Anantharaman K."/>
            <person name="Thomas B.C."/>
            <person name="Malmstrom R."/>
            <person name="Stieglmeier M."/>
            <person name="Klingl A."/>
            <person name="Woyke T."/>
            <person name="Ryan C.M."/>
            <person name="Banfield J.F."/>
        </authorList>
    </citation>
    <scope>NUCLEOTIDE SEQUENCE [LARGE SCALE GENOMIC DNA]</scope>
</reference>
<dbReference type="Proteomes" id="UP000230025">
    <property type="component" value="Unassembled WGS sequence"/>
</dbReference>
<feature type="non-terminal residue" evidence="3">
    <location>
        <position position="366"/>
    </location>
</feature>
<sequence>MKYYKFEDYPRQNFAQFYQRKDYLKLQKKVKKILVLVGRPGLGDLIISIPFFTTLKDNFPGAKISYLGEIKAPLKNLFSLLPVDEYLYFDSTKKINFLFLAGKFRKANFDLLIDTQRYFVPSFLFSLIPAKYRLGYSSKCLFSNWKFAEPERKKVHDFCQTLALLRVLGIEKCNFSPEIELPEKYLSFARKYLEKFPSQKGYFALIPGAGQSFKRWDLEKFACLGGELSKRGYLIVLIGGKNEKPLLEELSKKMNGNCLVPLSDQEIFGTEPLYSTGILKLCHGAIGNDCGGIHLSTFVGTPVVALYGPTNPVKFGPLGEKNVVLFKNYPCSPCEKKHCRYDCKCLRDIKKEEVLQSALQLTEKGK</sequence>
<dbReference type="CDD" id="cd03789">
    <property type="entry name" value="GT9_LPS_heptosyltransferase"/>
    <property type="match status" value="1"/>
</dbReference>
<keyword evidence="2" id="KW-0808">Transferase</keyword>
<evidence type="ECO:0000256" key="1">
    <source>
        <dbReference type="ARBA" id="ARBA00022676"/>
    </source>
</evidence>